<dbReference type="OrthoDB" id="3642826at2759"/>
<feature type="compositionally biased region" description="Low complexity" evidence="1">
    <location>
        <begin position="38"/>
        <end position="55"/>
    </location>
</feature>
<feature type="compositionally biased region" description="Polar residues" evidence="1">
    <location>
        <begin position="942"/>
        <end position="957"/>
    </location>
</feature>
<reference evidence="3" key="1">
    <citation type="submission" date="2020-01" db="EMBL/GenBank/DDBJ databases">
        <authorList>
            <consortium name="DOE Joint Genome Institute"/>
            <person name="Haridas S."/>
            <person name="Albert R."/>
            <person name="Binder M."/>
            <person name="Bloem J."/>
            <person name="Labutti K."/>
            <person name="Salamov A."/>
            <person name="Andreopoulos B."/>
            <person name="Baker S.E."/>
            <person name="Barry K."/>
            <person name="Bills G."/>
            <person name="Bluhm B.H."/>
            <person name="Cannon C."/>
            <person name="Castanera R."/>
            <person name="Culley D.E."/>
            <person name="Daum C."/>
            <person name="Ezra D."/>
            <person name="Gonzalez J.B."/>
            <person name="Henrissat B."/>
            <person name="Kuo A."/>
            <person name="Liang C."/>
            <person name="Lipzen A."/>
            <person name="Lutzoni F."/>
            <person name="Magnuson J."/>
            <person name="Mondo S."/>
            <person name="Nolan M."/>
            <person name="Ohm R."/>
            <person name="Pangilinan J."/>
            <person name="Park H.-J."/>
            <person name="Ramirez L."/>
            <person name="Alfaro M."/>
            <person name="Sun H."/>
            <person name="Tritt A."/>
            <person name="Yoshinaga Y."/>
            <person name="Zwiers L.-H."/>
            <person name="Turgeon B.G."/>
            <person name="Goodwin S.B."/>
            <person name="Spatafora J.W."/>
            <person name="Crous P.W."/>
            <person name="Grigoriev I.V."/>
        </authorList>
    </citation>
    <scope>NUCLEOTIDE SEQUENCE</scope>
    <source>
        <strain evidence="3">P77</strain>
    </source>
</reference>
<accession>A0A6A5JWX1</accession>
<feature type="chain" id="PRO_5025456176" evidence="2">
    <location>
        <begin position="19"/>
        <end position="998"/>
    </location>
</feature>
<proteinExistence type="predicted"/>
<evidence type="ECO:0000313" key="3">
    <source>
        <dbReference type="EMBL" id="KAF1829198.1"/>
    </source>
</evidence>
<feature type="region of interest" description="Disordered" evidence="1">
    <location>
        <begin position="38"/>
        <end position="65"/>
    </location>
</feature>
<dbReference type="EMBL" id="ML975459">
    <property type="protein sequence ID" value="KAF1829198.1"/>
    <property type="molecule type" value="Genomic_DNA"/>
</dbReference>
<sequence length="998" mass="101942">MSLCRSLVSLCFTSFAAGAAFHPRGTAPYANATSITTSSASASSKSTDTHSATASKTPVQSPHFLDTGITSEHRVVAPTDAATTTSGPEKFPILANATYTLSTTTSLSKEAPLAKLGDAPFPINNTTTLTTHISNATCTINIPSASLDYWHGATYSHPVGIMTTRGLNFSNAESYTLVPYTTTFDAASALESNFVCTLSESYWAEWDYTLTMCVDYTEKPTVAATSIAYRSGYSPFPSGQVIPTMDAGLYDLYYPDYMPSATATVTLAPNTTLVETSATPFVYFTAYEIESGDKTETVHLSSARAYPYWMKGVGNESSATGPLPDGFLEQIPQSACDAGELQAYVTVLIVVDLYYQNFPMLNPFIIHVESSVLGFEDPPVIVKNLPSASNAPPITVADWNLSGTPMTASVKPNTRPNPVPTTKAHVSDHGNDAGSQKSQIPIPSQPTRITVGTIGTNPVVIGPSSEVFVGSQTLQPGGPPINVEGKTPVSLAPSATAIVVGGRTSSLPRISSAKPQARPPPILTIGSSTLTPNAATQFFITPGQTLSPGGVATVDGTVVSLAPSASFVVIGGSTQVLPDPGAGSPATRRPQIVVGGSTILAEPTQDASGNINNQNNPSRGPTFIVSGQTLAPGASAITVSGTTLSLGPSGSVLILNGATSTVAASIAPAVAPPTVTVGSEIFFPIPPSQKKLVIAGQTLSPGGKAITVSGTTLSLAPSAAFVVIDGVTSNIANPAVPSITVGNIVFSPSPASSQPTFLIGGQTLAPGGPAITVSGTTLSLARSASFVVVNGMTSTIVTAAAPITAPPLTIGDVTFRPLPGTRTAYLIGSMLLTPGGSIVISSTTISLAPGASALVVDGETSFISLQPQQIVTNPPLLTIGAETYTAVSGGSTTFIIEGRTLTPGGTITVDGTTIILASGATELIYGSSGRSTTTVLFPATTTRSQDITKTSSPTAGASGTDGHAAQTSSIPGVASHGSDKNWALLFVAVILWLMFAQA</sequence>
<dbReference type="Proteomes" id="UP000800040">
    <property type="component" value="Unassembled WGS sequence"/>
</dbReference>
<evidence type="ECO:0000256" key="2">
    <source>
        <dbReference type="SAM" id="SignalP"/>
    </source>
</evidence>
<feature type="signal peptide" evidence="2">
    <location>
        <begin position="1"/>
        <end position="18"/>
    </location>
</feature>
<gene>
    <name evidence="3" type="ORF">BDW02DRAFT_592788</name>
</gene>
<protein>
    <submittedName>
        <fullName evidence="3">Uncharacterized protein</fullName>
    </submittedName>
</protein>
<evidence type="ECO:0000313" key="4">
    <source>
        <dbReference type="Proteomes" id="UP000800040"/>
    </source>
</evidence>
<organism evidence="3 4">
    <name type="scientific">Decorospora gaudefroyi</name>
    <dbReference type="NCBI Taxonomy" id="184978"/>
    <lineage>
        <taxon>Eukaryota</taxon>
        <taxon>Fungi</taxon>
        <taxon>Dikarya</taxon>
        <taxon>Ascomycota</taxon>
        <taxon>Pezizomycotina</taxon>
        <taxon>Dothideomycetes</taxon>
        <taxon>Pleosporomycetidae</taxon>
        <taxon>Pleosporales</taxon>
        <taxon>Pleosporineae</taxon>
        <taxon>Pleosporaceae</taxon>
        <taxon>Decorospora</taxon>
    </lineage>
</organism>
<feature type="region of interest" description="Disordered" evidence="1">
    <location>
        <begin position="942"/>
        <end position="975"/>
    </location>
</feature>
<keyword evidence="4" id="KW-1185">Reference proteome</keyword>
<keyword evidence="2" id="KW-0732">Signal</keyword>
<feature type="compositionally biased region" description="Polar residues" evidence="1">
    <location>
        <begin position="433"/>
        <end position="447"/>
    </location>
</feature>
<name>A0A6A5JWX1_9PLEO</name>
<feature type="region of interest" description="Disordered" evidence="1">
    <location>
        <begin position="409"/>
        <end position="447"/>
    </location>
</feature>
<evidence type="ECO:0000256" key="1">
    <source>
        <dbReference type="SAM" id="MobiDB-lite"/>
    </source>
</evidence>
<dbReference type="AlphaFoldDB" id="A0A6A5JWX1"/>